<dbReference type="AlphaFoldDB" id="A0A2A4ETZ4"/>
<dbReference type="RefSeq" id="WP_096726022.1">
    <property type="nucleotide sequence ID" value="NZ_MTZV01000006.1"/>
</dbReference>
<comment type="caution">
    <text evidence="1">The sequence shown here is derived from an EMBL/GenBank/DDBJ whole genome shotgun (WGS) entry which is preliminary data.</text>
</comment>
<dbReference type="OrthoDB" id="163358at2"/>
<name>A0A2A4ETZ4_9BURK</name>
<organism evidence="1 2">
    <name type="scientific">Paraburkholderia acidicola</name>
    <dbReference type="NCBI Taxonomy" id="1912599"/>
    <lineage>
        <taxon>Bacteria</taxon>
        <taxon>Pseudomonadati</taxon>
        <taxon>Pseudomonadota</taxon>
        <taxon>Betaproteobacteria</taxon>
        <taxon>Burkholderiales</taxon>
        <taxon>Burkholderiaceae</taxon>
        <taxon>Paraburkholderia</taxon>
    </lineage>
</organism>
<gene>
    <name evidence="1" type="ORF">BWP39_31260</name>
</gene>
<dbReference type="Proteomes" id="UP000218022">
    <property type="component" value="Unassembled WGS sequence"/>
</dbReference>
<dbReference type="EMBL" id="MTZV01000006">
    <property type="protein sequence ID" value="PCE24167.1"/>
    <property type="molecule type" value="Genomic_DNA"/>
</dbReference>
<evidence type="ECO:0000313" key="2">
    <source>
        <dbReference type="Proteomes" id="UP000218022"/>
    </source>
</evidence>
<evidence type="ECO:0000313" key="1">
    <source>
        <dbReference type="EMBL" id="PCE24167.1"/>
    </source>
</evidence>
<accession>A0A2A4ETZ4</accession>
<protein>
    <submittedName>
        <fullName evidence="1">Uncharacterized protein</fullName>
    </submittedName>
</protein>
<reference evidence="1 2" key="1">
    <citation type="submission" date="2017-01" db="EMBL/GenBank/DDBJ databases">
        <title>Whole-Genome Shotgun Sequencing of Two beta-Proteobacterial Species in Search of the Bulgecin Biosynthetic Cluster.</title>
        <authorList>
            <person name="Horsman M.E."/>
            <person name="Marous D.R."/>
            <person name="Li R."/>
            <person name="Oliver R.A."/>
            <person name="Byun B."/>
            <person name="Emrich S.J."/>
            <person name="Boggess B."/>
            <person name="Townsend C.A."/>
            <person name="Mobashery S."/>
        </authorList>
    </citation>
    <scope>NUCLEOTIDE SEQUENCE [LARGE SCALE GENOMIC DNA]</scope>
    <source>
        <strain evidence="1 2">ATCC 31363</strain>
    </source>
</reference>
<sequence>MNAGNLLTRRQCARIAAPDRASLPDRSSGRIGARVLHLGLAMTLGATIAAHIEAAHAQTPSMLDDKVTQQSVEETICRPGYADTVSPPLDELMAHKDRLLAARGIDADDGTRYALDRRVPVVLGGSPDAPANLGLLPWAGHQGERRKELLTAKLKRCVCAGKISLSDAQGAIAGNWSAWYQGFADTSCEISREDVATSDSVP</sequence>
<proteinExistence type="predicted"/>